<accession>A0A2S5DMC9</accession>
<dbReference type="Pfam" id="PF10979">
    <property type="entry name" value="DUF2786"/>
    <property type="match status" value="1"/>
</dbReference>
<dbReference type="AlphaFoldDB" id="A0A2S5DMC9"/>
<dbReference type="InterPro" id="IPR055592">
    <property type="entry name" value="DUF7168"/>
</dbReference>
<feature type="domain" description="DUF2786" evidence="1">
    <location>
        <begin position="6"/>
        <end position="43"/>
    </location>
</feature>
<dbReference type="PIRSF" id="PIRSF028111">
    <property type="entry name" value="UCP028111"/>
    <property type="match status" value="1"/>
</dbReference>
<dbReference type="Pfam" id="PF23771">
    <property type="entry name" value="DUF7168"/>
    <property type="match status" value="1"/>
</dbReference>
<evidence type="ECO:0000259" key="2">
    <source>
        <dbReference type="Pfam" id="PF23771"/>
    </source>
</evidence>
<proteinExistence type="predicted"/>
<organism evidence="3 4">
    <name type="scientific">Burkholderia contaminans</name>
    <dbReference type="NCBI Taxonomy" id="488447"/>
    <lineage>
        <taxon>Bacteria</taxon>
        <taxon>Pseudomonadati</taxon>
        <taxon>Pseudomonadota</taxon>
        <taxon>Betaproteobacteria</taxon>
        <taxon>Burkholderiales</taxon>
        <taxon>Burkholderiaceae</taxon>
        <taxon>Burkholderia</taxon>
        <taxon>Burkholderia cepacia complex</taxon>
    </lineage>
</organism>
<protein>
    <submittedName>
        <fullName evidence="3">Uncharacterized protein</fullName>
    </submittedName>
</protein>
<reference evidence="3 4" key="1">
    <citation type="submission" date="2018-01" db="EMBL/GenBank/DDBJ databases">
        <title>Successful Treatment of Persistent Burkholderia cepacia Bacteremia with Ceftazidime-Avibactam.</title>
        <authorList>
            <person name="Tamma P."/>
            <person name="Fan Y."/>
            <person name="Bergman Y."/>
            <person name="Sick-Samuels A."/>
            <person name="Hsu A."/>
            <person name="Timp W."/>
            <person name="Simner P."/>
        </authorList>
    </citation>
    <scope>NUCLEOTIDE SEQUENCE [LARGE SCALE GENOMIC DNA]</scope>
    <source>
        <strain evidence="3 4">170816</strain>
    </source>
</reference>
<sequence length="246" mass="27051">MDKKTAIEKIRKCLALAKSQEPHEAAAAMRQAQSLMRTFGIEHPEMVAAGIEESWAKSAATSRPPRYEVGLASVIAEAFGCELLFSKRVNDSHTKIVGGYVFIGVAPASEVAQYTFAVLARQLRAARADYIVTRLKRCGQKNKVARADVFCLGWVTAVRRLVDKKVTDQGELALIAAYMRANYATTVELRDVERLPTKRVDSSEDRYRGYEAGSSVQIRDAVAGDQRQLALPYECASDDMQACGGL</sequence>
<dbReference type="Proteomes" id="UP000238655">
    <property type="component" value="Unassembled WGS sequence"/>
</dbReference>
<evidence type="ECO:0000313" key="4">
    <source>
        <dbReference type="Proteomes" id="UP000238655"/>
    </source>
</evidence>
<evidence type="ECO:0000259" key="1">
    <source>
        <dbReference type="Pfam" id="PF10979"/>
    </source>
</evidence>
<dbReference type="InterPro" id="IPR024498">
    <property type="entry name" value="DUF2786"/>
</dbReference>
<feature type="domain" description="DUF7168" evidence="2">
    <location>
        <begin position="58"/>
        <end position="190"/>
    </location>
</feature>
<name>A0A2S5DMC9_9BURK</name>
<dbReference type="EMBL" id="PQVP01000006">
    <property type="protein sequence ID" value="POZ80249.1"/>
    <property type="molecule type" value="Genomic_DNA"/>
</dbReference>
<comment type="caution">
    <text evidence="3">The sequence shown here is derived from an EMBL/GenBank/DDBJ whole genome shotgun (WGS) entry which is preliminary data.</text>
</comment>
<evidence type="ECO:0000313" key="3">
    <source>
        <dbReference type="EMBL" id="POZ80249.1"/>
    </source>
</evidence>
<dbReference type="InterPro" id="IPR016868">
    <property type="entry name" value="Phage_B3_Orf5"/>
</dbReference>
<gene>
    <name evidence="3" type="ORF">C3743_40465</name>
</gene>
<dbReference type="RefSeq" id="WP_105750053.1">
    <property type="nucleotide sequence ID" value="NZ_PQVP01000006.1"/>
</dbReference>